<gene>
    <name evidence="2" type="ORF">ElP_13740</name>
</gene>
<dbReference type="OrthoDB" id="7064038at2"/>
<evidence type="ECO:0008006" key="4">
    <source>
        <dbReference type="Google" id="ProtNLM"/>
    </source>
</evidence>
<dbReference type="KEGG" id="tpla:ElP_13740"/>
<sequence precursor="true">MPLHRSAAAALVIVALPAVAPGEDHFLVIGGGADPSTNQVSLEKNVAVFRALIGESYPTGAPIDVFFSDGDDPSPDLLYREPAGSLPRVNVLLARVLGQTDALGESYRSHSVDGVRGASSLENLRRWFRSTGGTLGSGDRLFIYATAHGGKGDEEDPRNTAIYLWGREELRVRELAGLIDGLPEGVGVVLVMVQCYSGGFAELAFSRDDRPSGPNRAGVCGFFATTHDRPAAGCTPDIDEEQYHEYSSYFWEAIRGRTRTGEPIGREPDLDGDGLVSLAEAHAYTLLESVTVDLSMKTSDAFLRHSSRLSTGVDDGLLSADSPCPDLLAEASIPDRAVIRGLSDSLGLTGDDRAGQARRLAEETRSEARRLDRSIRQARSRAVASGIGIRDDLIGRWPELKNRWNPAVTALLTTEAEAVVVFIEGHPGYDQFERRRLRLAELEELRLDQDRIWVRCRRLQHTLERVALEANLPRVADGEAVERFRRLIAAESASIGHRPEGATAALVTPGG</sequence>
<feature type="chain" id="PRO_5022115219" description="Caspase domain protein" evidence="1">
    <location>
        <begin position="21"/>
        <end position="511"/>
    </location>
</feature>
<evidence type="ECO:0000313" key="3">
    <source>
        <dbReference type="Proteomes" id="UP000317835"/>
    </source>
</evidence>
<keyword evidence="1" id="KW-0732">Signal</keyword>
<organism evidence="2 3">
    <name type="scientific">Tautonia plasticadhaerens</name>
    <dbReference type="NCBI Taxonomy" id="2527974"/>
    <lineage>
        <taxon>Bacteria</taxon>
        <taxon>Pseudomonadati</taxon>
        <taxon>Planctomycetota</taxon>
        <taxon>Planctomycetia</taxon>
        <taxon>Isosphaerales</taxon>
        <taxon>Isosphaeraceae</taxon>
        <taxon>Tautonia</taxon>
    </lineage>
</organism>
<dbReference type="EMBL" id="CP036426">
    <property type="protein sequence ID" value="QDV33501.1"/>
    <property type="molecule type" value="Genomic_DNA"/>
</dbReference>
<dbReference type="AlphaFoldDB" id="A0A518GY29"/>
<dbReference type="Gene3D" id="3.40.50.1460">
    <property type="match status" value="1"/>
</dbReference>
<dbReference type="RefSeq" id="WP_145267867.1">
    <property type="nucleotide sequence ID" value="NZ_CP036426.1"/>
</dbReference>
<evidence type="ECO:0000256" key="1">
    <source>
        <dbReference type="SAM" id="SignalP"/>
    </source>
</evidence>
<evidence type="ECO:0000313" key="2">
    <source>
        <dbReference type="EMBL" id="QDV33501.1"/>
    </source>
</evidence>
<accession>A0A518GY29</accession>
<protein>
    <recommendedName>
        <fullName evidence="4">Caspase domain protein</fullName>
    </recommendedName>
</protein>
<reference evidence="2 3" key="1">
    <citation type="submission" date="2019-02" db="EMBL/GenBank/DDBJ databases">
        <title>Deep-cultivation of Planctomycetes and their phenomic and genomic characterization uncovers novel biology.</title>
        <authorList>
            <person name="Wiegand S."/>
            <person name="Jogler M."/>
            <person name="Boedeker C."/>
            <person name="Pinto D."/>
            <person name="Vollmers J."/>
            <person name="Rivas-Marin E."/>
            <person name="Kohn T."/>
            <person name="Peeters S.H."/>
            <person name="Heuer A."/>
            <person name="Rast P."/>
            <person name="Oberbeckmann S."/>
            <person name="Bunk B."/>
            <person name="Jeske O."/>
            <person name="Meyerdierks A."/>
            <person name="Storesund J.E."/>
            <person name="Kallscheuer N."/>
            <person name="Luecker S."/>
            <person name="Lage O.M."/>
            <person name="Pohl T."/>
            <person name="Merkel B.J."/>
            <person name="Hornburger P."/>
            <person name="Mueller R.-W."/>
            <person name="Bruemmer F."/>
            <person name="Labrenz M."/>
            <person name="Spormann A.M."/>
            <person name="Op den Camp H."/>
            <person name="Overmann J."/>
            <person name="Amann R."/>
            <person name="Jetten M.S.M."/>
            <person name="Mascher T."/>
            <person name="Medema M.H."/>
            <person name="Devos D.P."/>
            <person name="Kaster A.-K."/>
            <person name="Ovreas L."/>
            <person name="Rohde M."/>
            <person name="Galperin M.Y."/>
            <person name="Jogler C."/>
        </authorList>
    </citation>
    <scope>NUCLEOTIDE SEQUENCE [LARGE SCALE GENOMIC DNA]</scope>
    <source>
        <strain evidence="2 3">ElP</strain>
    </source>
</reference>
<proteinExistence type="predicted"/>
<feature type="signal peptide" evidence="1">
    <location>
        <begin position="1"/>
        <end position="20"/>
    </location>
</feature>
<keyword evidence="3" id="KW-1185">Reference proteome</keyword>
<dbReference type="Proteomes" id="UP000317835">
    <property type="component" value="Chromosome"/>
</dbReference>
<name>A0A518GY29_9BACT</name>